<comment type="similarity">
    <text evidence="2">Belongs to the pterin-4-alpha-carbinolamine dehydratase family.</text>
</comment>
<dbReference type="SUPFAM" id="SSF54593">
    <property type="entry name" value="Glyoxalase/Bleomycin resistance protein/Dihydroxybiphenyl dioxygenase"/>
    <property type="match status" value="1"/>
</dbReference>
<dbReference type="SUPFAM" id="SSF55248">
    <property type="entry name" value="PCD-like"/>
    <property type="match status" value="1"/>
</dbReference>
<reference evidence="7" key="1">
    <citation type="submission" date="2021-01" db="EMBL/GenBank/DDBJ databases">
        <title>Whole genome shotgun sequence of Cellulomonas pakistanensis NBRC 110800.</title>
        <authorList>
            <person name="Komaki H."/>
            <person name="Tamura T."/>
        </authorList>
    </citation>
    <scope>NUCLEOTIDE SEQUENCE</scope>
    <source>
        <strain evidence="7">NBRC 110800</strain>
    </source>
</reference>
<dbReference type="Gene3D" id="3.10.180.10">
    <property type="entry name" value="2,3-Dihydroxybiphenyl 1,2-Dioxygenase, domain 1"/>
    <property type="match status" value="1"/>
</dbReference>
<dbReference type="PANTHER" id="PTHR35908:SF1">
    <property type="entry name" value="CONSERVED PROTEIN"/>
    <property type="match status" value="1"/>
</dbReference>
<accession>A0A919U7H8</accession>
<name>A0A919U7H8_9CELL</name>
<dbReference type="InterPro" id="IPR041581">
    <property type="entry name" value="Glyoxalase_6"/>
</dbReference>
<evidence type="ECO:0000256" key="2">
    <source>
        <dbReference type="ARBA" id="ARBA00006472"/>
    </source>
</evidence>
<evidence type="ECO:0000256" key="5">
    <source>
        <dbReference type="ARBA" id="ARBA00023239"/>
    </source>
</evidence>
<feature type="domain" description="Glyoxalase-like" evidence="6">
    <location>
        <begin position="112"/>
        <end position="218"/>
    </location>
</feature>
<protein>
    <recommendedName>
        <fullName evidence="4">Putative pterin-4-alpha-carbinolamine dehydratase</fullName>
        <ecNumber evidence="3">4.2.1.96</ecNumber>
    </recommendedName>
</protein>
<dbReference type="EC" id="4.2.1.96" evidence="3"/>
<evidence type="ECO:0000313" key="7">
    <source>
        <dbReference type="EMBL" id="GIG38019.1"/>
    </source>
</evidence>
<evidence type="ECO:0000313" key="8">
    <source>
        <dbReference type="Proteomes" id="UP000642125"/>
    </source>
</evidence>
<evidence type="ECO:0000256" key="1">
    <source>
        <dbReference type="ARBA" id="ARBA00001554"/>
    </source>
</evidence>
<dbReference type="EMBL" id="BONO01000034">
    <property type="protein sequence ID" value="GIG38019.1"/>
    <property type="molecule type" value="Genomic_DNA"/>
</dbReference>
<evidence type="ECO:0000256" key="3">
    <source>
        <dbReference type="ARBA" id="ARBA00013252"/>
    </source>
</evidence>
<sequence>MENGAGRIGHGAATERVDARHWRVLLLWLQAAFRVPDLATGAAFVARVADAAERVGAAPDVTLRPGRVQVRTTTWASHGLTEADLVLADAVSAAADELGLTGAPELLTSQEIAIDALDIPRVAPFWRAVLGYEPEPGTDPDDPALADAVGLGPGYWFQQMDEPRPQRNRIHVDVTVPHDQAEARVAAALAAGGTLVSDRRAPAFWVLADAEGNEACVCTWQGRGED</sequence>
<dbReference type="RefSeq" id="WP_203670098.1">
    <property type="nucleotide sequence ID" value="NZ_BONO01000034.1"/>
</dbReference>
<dbReference type="InterPro" id="IPR029068">
    <property type="entry name" value="Glyas_Bleomycin-R_OHBP_Dase"/>
</dbReference>
<keyword evidence="8" id="KW-1185">Reference proteome</keyword>
<dbReference type="Proteomes" id="UP000642125">
    <property type="component" value="Unassembled WGS sequence"/>
</dbReference>
<proteinExistence type="inferred from homology"/>
<evidence type="ECO:0000259" key="6">
    <source>
        <dbReference type="Pfam" id="PF18029"/>
    </source>
</evidence>
<comment type="caution">
    <text evidence="7">The sequence shown here is derived from an EMBL/GenBank/DDBJ whole genome shotgun (WGS) entry which is preliminary data.</text>
</comment>
<dbReference type="GO" id="GO:0008124">
    <property type="term" value="F:4-alpha-hydroxytetrahydrobiopterin dehydratase activity"/>
    <property type="evidence" value="ECO:0007669"/>
    <property type="project" value="UniProtKB-EC"/>
</dbReference>
<gene>
    <name evidence="7" type="ORF">Cpa01nite_34000</name>
</gene>
<comment type="catalytic activity">
    <reaction evidence="1">
        <text>(4aS,6R)-4a-hydroxy-L-erythro-5,6,7,8-tetrahydrobiopterin = (6R)-L-erythro-6,7-dihydrobiopterin + H2O</text>
        <dbReference type="Rhea" id="RHEA:11920"/>
        <dbReference type="ChEBI" id="CHEBI:15377"/>
        <dbReference type="ChEBI" id="CHEBI:15642"/>
        <dbReference type="ChEBI" id="CHEBI:43120"/>
        <dbReference type="EC" id="4.2.1.96"/>
    </reaction>
</comment>
<dbReference type="InterPro" id="IPR036428">
    <property type="entry name" value="PCD_sf"/>
</dbReference>
<dbReference type="Pfam" id="PF18029">
    <property type="entry name" value="Glyoxalase_6"/>
    <property type="match status" value="1"/>
</dbReference>
<dbReference type="GO" id="GO:0006729">
    <property type="term" value="P:tetrahydrobiopterin biosynthetic process"/>
    <property type="evidence" value="ECO:0007669"/>
    <property type="project" value="InterPro"/>
</dbReference>
<organism evidence="7 8">
    <name type="scientific">Cellulomonas pakistanensis</name>
    <dbReference type="NCBI Taxonomy" id="992287"/>
    <lineage>
        <taxon>Bacteria</taxon>
        <taxon>Bacillati</taxon>
        <taxon>Actinomycetota</taxon>
        <taxon>Actinomycetes</taxon>
        <taxon>Micrococcales</taxon>
        <taxon>Cellulomonadaceae</taxon>
        <taxon>Cellulomonas</taxon>
    </lineage>
</organism>
<dbReference type="AlphaFoldDB" id="A0A919U7H8"/>
<keyword evidence="5" id="KW-0456">Lyase</keyword>
<evidence type="ECO:0000256" key="4">
    <source>
        <dbReference type="ARBA" id="ARBA00021735"/>
    </source>
</evidence>
<dbReference type="PANTHER" id="PTHR35908">
    <property type="entry name" value="HYPOTHETICAL FUSION PROTEIN"/>
    <property type="match status" value="1"/>
</dbReference>
<dbReference type="CDD" id="cd00488">
    <property type="entry name" value="PCD_DCoH"/>
    <property type="match status" value="1"/>
</dbReference>
<dbReference type="InterPro" id="IPR001533">
    <property type="entry name" value="Pterin_deHydtase"/>
</dbReference>
<dbReference type="Pfam" id="PF01329">
    <property type="entry name" value="Pterin_4a"/>
    <property type="match status" value="1"/>
</dbReference>
<dbReference type="Gene3D" id="3.30.1360.20">
    <property type="entry name" value="Transcriptional coactivator/pterin dehydratase"/>
    <property type="match status" value="1"/>
</dbReference>